<evidence type="ECO:0000259" key="1">
    <source>
        <dbReference type="PROSITE" id="PS51186"/>
    </source>
</evidence>
<sequence>MVSPSTSLSLDSAFQRLLFHSSHNFSPPSLSLSTPSHALLSLHKSYSLSLKSFPRFSPPQALDPSVEAPPISGGPFLDPGSFSKLRILKEFRYVHQFDHGRLEIRSMEAEEVDPASLLLAKSFAESMWWAGGYVPLLAILVKQYVIERRARIPHMTILLGFYKERDGEEEARLACIAEISFDVLGANAAVPTPVPPQEYPYLSNMTVRKRFRRKGIGRHLLKACEELITQIKAERKVFLHCRMIDDVPFRLYKKAGYKVVKTDSILIWLTLQRRKYLMLKELPPVPDDSIMYFLLVFELACGVELWLSLRSSLDSLAIRTHPPKKPKVLKAEKLEMVIMKHLSSGTGSGGNA</sequence>
<accession>A0A8K0MUN1</accession>
<dbReference type="PANTHER" id="PTHR47489:SF2">
    <property type="entry name" value="GCN5-RELATED N-ACETYLTRANSFERASE 5, CHLOROPLASTIC"/>
    <property type="match status" value="1"/>
</dbReference>
<dbReference type="SUPFAM" id="SSF55729">
    <property type="entry name" value="Acyl-CoA N-acyltransferases (Nat)"/>
    <property type="match status" value="1"/>
</dbReference>
<dbReference type="AlphaFoldDB" id="A0A8K0MUN1"/>
<dbReference type="OrthoDB" id="2017234at2759"/>
<dbReference type="PROSITE" id="PS51186">
    <property type="entry name" value="GNAT"/>
    <property type="match status" value="1"/>
</dbReference>
<dbReference type="GO" id="GO:0016747">
    <property type="term" value="F:acyltransferase activity, transferring groups other than amino-acyl groups"/>
    <property type="evidence" value="ECO:0007669"/>
    <property type="project" value="InterPro"/>
</dbReference>
<dbReference type="InterPro" id="IPR016181">
    <property type="entry name" value="Acyl_CoA_acyltransferase"/>
</dbReference>
<gene>
    <name evidence="2" type="ORF">COCNU_01G009310</name>
</gene>
<dbReference type="EMBL" id="CM017872">
    <property type="protein sequence ID" value="KAG1326997.1"/>
    <property type="molecule type" value="Genomic_DNA"/>
</dbReference>
<comment type="caution">
    <text evidence="2">The sequence shown here is derived from an EMBL/GenBank/DDBJ whole genome shotgun (WGS) entry which is preliminary data.</text>
</comment>
<dbReference type="Pfam" id="PF00583">
    <property type="entry name" value="Acetyltransf_1"/>
    <property type="match status" value="1"/>
</dbReference>
<proteinExistence type="predicted"/>
<dbReference type="PANTHER" id="PTHR47489">
    <property type="entry name" value="ACYL-COA N-ACYLTRANSFERASES (NAT) SUPERFAMILY PROTEIN"/>
    <property type="match status" value="1"/>
</dbReference>
<dbReference type="Gene3D" id="3.40.630.30">
    <property type="match status" value="1"/>
</dbReference>
<evidence type="ECO:0000313" key="3">
    <source>
        <dbReference type="Proteomes" id="UP000797356"/>
    </source>
</evidence>
<name>A0A8K0MUN1_COCNU</name>
<protein>
    <recommendedName>
        <fullName evidence="1">N-acetyltransferase domain-containing protein</fullName>
    </recommendedName>
</protein>
<organism evidence="2 3">
    <name type="scientific">Cocos nucifera</name>
    <name type="common">Coconut palm</name>
    <dbReference type="NCBI Taxonomy" id="13894"/>
    <lineage>
        <taxon>Eukaryota</taxon>
        <taxon>Viridiplantae</taxon>
        <taxon>Streptophyta</taxon>
        <taxon>Embryophyta</taxon>
        <taxon>Tracheophyta</taxon>
        <taxon>Spermatophyta</taxon>
        <taxon>Magnoliopsida</taxon>
        <taxon>Liliopsida</taxon>
        <taxon>Arecaceae</taxon>
        <taxon>Arecoideae</taxon>
        <taxon>Cocoseae</taxon>
        <taxon>Attaleinae</taxon>
        <taxon>Cocos</taxon>
    </lineage>
</organism>
<keyword evidence="3" id="KW-1185">Reference proteome</keyword>
<reference evidence="2" key="1">
    <citation type="journal article" date="2017" name="Gigascience">
        <title>The genome draft of coconut (Cocos nucifera).</title>
        <authorList>
            <person name="Xiao Y."/>
            <person name="Xu P."/>
            <person name="Fan H."/>
            <person name="Baudouin L."/>
            <person name="Xia W."/>
            <person name="Bocs S."/>
            <person name="Xu J."/>
            <person name="Li Q."/>
            <person name="Guo A."/>
            <person name="Zhou L."/>
            <person name="Li J."/>
            <person name="Wu Y."/>
            <person name="Ma Z."/>
            <person name="Armero A."/>
            <person name="Issali A.E."/>
            <person name="Liu N."/>
            <person name="Peng M."/>
            <person name="Yang Y."/>
        </authorList>
    </citation>
    <scope>NUCLEOTIDE SEQUENCE</scope>
    <source>
        <tissue evidence="2">Spear leaf of Hainan Tall coconut</tissue>
    </source>
</reference>
<feature type="domain" description="N-acetyltransferase" evidence="1">
    <location>
        <begin position="102"/>
        <end position="283"/>
    </location>
</feature>
<reference evidence="2" key="2">
    <citation type="submission" date="2019-07" db="EMBL/GenBank/DDBJ databases">
        <authorList>
            <person name="Yang Y."/>
            <person name="Bocs S."/>
            <person name="Baudouin L."/>
        </authorList>
    </citation>
    <scope>NUCLEOTIDE SEQUENCE</scope>
    <source>
        <tissue evidence="2">Spear leaf of Hainan Tall coconut</tissue>
    </source>
</reference>
<evidence type="ECO:0000313" key="2">
    <source>
        <dbReference type="EMBL" id="KAG1326997.1"/>
    </source>
</evidence>
<dbReference type="Proteomes" id="UP000797356">
    <property type="component" value="Chromosome 1"/>
</dbReference>
<dbReference type="InterPro" id="IPR000182">
    <property type="entry name" value="GNAT_dom"/>
</dbReference>
<dbReference type="CDD" id="cd04301">
    <property type="entry name" value="NAT_SF"/>
    <property type="match status" value="1"/>
</dbReference>